<comment type="similarity">
    <text evidence="2 14 15">Belongs to the TonB-dependent receptor family.</text>
</comment>
<keyword evidence="20" id="KW-1185">Reference proteome</keyword>
<keyword evidence="10 15" id="KW-0798">TonB box</keyword>
<proteinExistence type="inferred from homology"/>
<feature type="signal peptide" evidence="16">
    <location>
        <begin position="1"/>
        <end position="33"/>
    </location>
</feature>
<evidence type="ECO:0000256" key="2">
    <source>
        <dbReference type="ARBA" id="ARBA00009810"/>
    </source>
</evidence>
<organism evidence="19 20">
    <name type="scientific">Loktanella atrilutea</name>
    <dbReference type="NCBI Taxonomy" id="366533"/>
    <lineage>
        <taxon>Bacteria</taxon>
        <taxon>Pseudomonadati</taxon>
        <taxon>Pseudomonadota</taxon>
        <taxon>Alphaproteobacteria</taxon>
        <taxon>Rhodobacterales</taxon>
        <taxon>Roseobacteraceae</taxon>
        <taxon>Loktanella</taxon>
    </lineage>
</organism>
<dbReference type="InterPro" id="IPR012910">
    <property type="entry name" value="Plug_dom"/>
</dbReference>
<evidence type="ECO:0000256" key="8">
    <source>
        <dbReference type="ARBA" id="ARBA00023004"/>
    </source>
</evidence>
<dbReference type="InterPro" id="IPR000531">
    <property type="entry name" value="Beta-barrel_TonB"/>
</dbReference>
<keyword evidence="7 16" id="KW-0732">Signal</keyword>
<keyword evidence="11 14" id="KW-0472">Membrane</keyword>
<feature type="chain" id="PRO_5013336303" evidence="16">
    <location>
        <begin position="34"/>
        <end position="705"/>
    </location>
</feature>
<keyword evidence="8" id="KW-0408">Iron</keyword>
<evidence type="ECO:0000256" key="14">
    <source>
        <dbReference type="PROSITE-ProRule" id="PRU01360"/>
    </source>
</evidence>
<dbReference type="GO" id="GO:0038023">
    <property type="term" value="F:signaling receptor activity"/>
    <property type="evidence" value="ECO:0007669"/>
    <property type="project" value="InterPro"/>
</dbReference>
<protein>
    <submittedName>
        <fullName evidence="19">Iron complex outermembrane recepter protein</fullName>
    </submittedName>
</protein>
<dbReference type="NCBIfam" id="TIGR01783">
    <property type="entry name" value="TonB-siderophor"/>
    <property type="match status" value="1"/>
</dbReference>
<dbReference type="InterPro" id="IPR036942">
    <property type="entry name" value="Beta-barrel_TonB_sf"/>
</dbReference>
<dbReference type="CDD" id="cd01347">
    <property type="entry name" value="ligand_gated_channel"/>
    <property type="match status" value="1"/>
</dbReference>
<evidence type="ECO:0000256" key="11">
    <source>
        <dbReference type="ARBA" id="ARBA00023136"/>
    </source>
</evidence>
<feature type="domain" description="TonB-dependent receptor plug" evidence="18">
    <location>
        <begin position="76"/>
        <end position="172"/>
    </location>
</feature>
<evidence type="ECO:0000256" key="4">
    <source>
        <dbReference type="ARBA" id="ARBA00022452"/>
    </source>
</evidence>
<dbReference type="InterPro" id="IPR037066">
    <property type="entry name" value="Plug_dom_sf"/>
</dbReference>
<dbReference type="OrthoDB" id="9760333at2"/>
<evidence type="ECO:0000256" key="5">
    <source>
        <dbReference type="ARBA" id="ARBA00022496"/>
    </source>
</evidence>
<dbReference type="EMBL" id="FQUE01000002">
    <property type="protein sequence ID" value="SHE93307.1"/>
    <property type="molecule type" value="Genomic_DNA"/>
</dbReference>
<keyword evidence="3 14" id="KW-0813">Transport</keyword>
<keyword evidence="13 14" id="KW-0998">Cell outer membrane</keyword>
<dbReference type="AlphaFoldDB" id="A0A1M4XI05"/>
<dbReference type="InterPro" id="IPR039426">
    <property type="entry name" value="TonB-dep_rcpt-like"/>
</dbReference>
<evidence type="ECO:0000313" key="20">
    <source>
        <dbReference type="Proteomes" id="UP000183987"/>
    </source>
</evidence>
<evidence type="ECO:0000259" key="18">
    <source>
        <dbReference type="Pfam" id="PF07715"/>
    </source>
</evidence>
<dbReference type="InterPro" id="IPR010105">
    <property type="entry name" value="TonB_sidphr_rcpt"/>
</dbReference>
<dbReference type="Proteomes" id="UP000183987">
    <property type="component" value="Unassembled WGS sequence"/>
</dbReference>
<evidence type="ECO:0000256" key="15">
    <source>
        <dbReference type="RuleBase" id="RU003357"/>
    </source>
</evidence>
<feature type="domain" description="TonB-dependent receptor-like beta-barrel" evidence="17">
    <location>
        <begin position="246"/>
        <end position="676"/>
    </location>
</feature>
<evidence type="ECO:0000256" key="1">
    <source>
        <dbReference type="ARBA" id="ARBA00004571"/>
    </source>
</evidence>
<keyword evidence="5" id="KW-0410">Iron transport</keyword>
<evidence type="ECO:0000256" key="9">
    <source>
        <dbReference type="ARBA" id="ARBA00023065"/>
    </source>
</evidence>
<dbReference type="RefSeq" id="WP_072856606.1">
    <property type="nucleotide sequence ID" value="NZ_FQUE01000002.1"/>
</dbReference>
<gene>
    <name evidence="19" type="ORF">SAMN05444339_102496</name>
</gene>
<dbReference type="STRING" id="366533.SAMN05444339_102496"/>
<evidence type="ECO:0000256" key="10">
    <source>
        <dbReference type="ARBA" id="ARBA00023077"/>
    </source>
</evidence>
<comment type="subcellular location">
    <subcellularLocation>
        <location evidence="1 14">Cell outer membrane</location>
        <topology evidence="1 14">Multi-pass membrane protein</topology>
    </subcellularLocation>
</comment>
<dbReference type="GO" id="GO:0015891">
    <property type="term" value="P:siderophore transport"/>
    <property type="evidence" value="ECO:0007669"/>
    <property type="project" value="InterPro"/>
</dbReference>
<dbReference type="GO" id="GO:0015344">
    <property type="term" value="F:siderophore uptake transmembrane transporter activity"/>
    <property type="evidence" value="ECO:0007669"/>
    <property type="project" value="TreeGrafter"/>
</dbReference>
<evidence type="ECO:0000256" key="7">
    <source>
        <dbReference type="ARBA" id="ARBA00022729"/>
    </source>
</evidence>
<evidence type="ECO:0000259" key="17">
    <source>
        <dbReference type="Pfam" id="PF00593"/>
    </source>
</evidence>
<reference evidence="20" key="1">
    <citation type="submission" date="2016-11" db="EMBL/GenBank/DDBJ databases">
        <authorList>
            <person name="Varghese N."/>
            <person name="Submissions S."/>
        </authorList>
    </citation>
    <scope>NUCLEOTIDE SEQUENCE [LARGE SCALE GENOMIC DNA]</scope>
    <source>
        <strain evidence="20">DSM 29326</strain>
    </source>
</reference>
<dbReference type="Pfam" id="PF07715">
    <property type="entry name" value="Plug"/>
    <property type="match status" value="1"/>
</dbReference>
<evidence type="ECO:0000256" key="16">
    <source>
        <dbReference type="SAM" id="SignalP"/>
    </source>
</evidence>
<sequence length="705" mass="76323">MREHHLIGGRRSFALHALLGCTSLNLLPMSALAQDAATPYRLSPIIVTGAVAVDDDAQSVVAQELWVGGKVATSILDTPASVSVVTAQEIEARNADTLETVLQYTPGIHTDFYGSDDRNDYVLMRGFQATSYREGMTLGSMRGVREDPFAYARVEAIRGANSTLFGVSDPGGSINFVTKTPRFERFGDAYLTAGSNDHAEVGIDFGDILDDEATLAYRLTAKAQDSGLDYATSRDDSTFLMGGLTWSPSDATELTVTFDRLTRDGTPNSGGYPMDRQYDRSDFFGEPDYNDHAVDRSTLSAFLRHEFANGLNLRANLRYSDLTDDFGYAYIVDPGTGTGTVFDRAFFGTDRTAQELIGNVMVQYDAQFGAIDSSTLAGIEFRDAQTESASYYTAAPAIDVADSVYSGAPVGLTPYATADEDYTTKSLFVQQNLSFDDRFIATVGLRRDWLELASVGDSFGVPSDLQDDFAETSWRGALTYKINEGLSTYASYVQSVAPPEFGVSPERGHQYEVGVKYQPAGTTALISAAAFDLEKNNITVPVVQADGSITRELVGKTRARGFEIEGKAELSNNLSIIGGYSYVDAEVERAVVRGTDVSGQAFANVPRHTASLWMSYAVPESGNLGAQTFGIGARYLGDYYFGLPNADKAEAAILVDAAYTYAFDAATEVALNVSNLFDEQHVVGSGTANYYNPARNVAVTLRRSW</sequence>
<dbReference type="Gene3D" id="2.40.170.20">
    <property type="entry name" value="TonB-dependent receptor, beta-barrel domain"/>
    <property type="match status" value="1"/>
</dbReference>
<evidence type="ECO:0000256" key="12">
    <source>
        <dbReference type="ARBA" id="ARBA00023170"/>
    </source>
</evidence>
<evidence type="ECO:0000256" key="3">
    <source>
        <dbReference type="ARBA" id="ARBA00022448"/>
    </source>
</evidence>
<accession>A0A1M4XI05</accession>
<dbReference type="GO" id="GO:0009279">
    <property type="term" value="C:cell outer membrane"/>
    <property type="evidence" value="ECO:0007669"/>
    <property type="project" value="UniProtKB-SubCell"/>
</dbReference>
<keyword evidence="6 14" id="KW-0812">Transmembrane</keyword>
<dbReference type="PANTHER" id="PTHR32552">
    <property type="entry name" value="FERRICHROME IRON RECEPTOR-RELATED"/>
    <property type="match status" value="1"/>
</dbReference>
<evidence type="ECO:0000256" key="6">
    <source>
        <dbReference type="ARBA" id="ARBA00022692"/>
    </source>
</evidence>
<dbReference type="PROSITE" id="PS52016">
    <property type="entry name" value="TONB_DEPENDENT_REC_3"/>
    <property type="match status" value="1"/>
</dbReference>
<evidence type="ECO:0000313" key="19">
    <source>
        <dbReference type="EMBL" id="SHE93307.1"/>
    </source>
</evidence>
<keyword evidence="9" id="KW-0406">Ion transport</keyword>
<dbReference type="SUPFAM" id="SSF56935">
    <property type="entry name" value="Porins"/>
    <property type="match status" value="1"/>
</dbReference>
<evidence type="ECO:0000256" key="13">
    <source>
        <dbReference type="ARBA" id="ARBA00023237"/>
    </source>
</evidence>
<keyword evidence="4 14" id="KW-1134">Transmembrane beta strand</keyword>
<keyword evidence="12" id="KW-0675">Receptor</keyword>
<name>A0A1M4XI05_LOKAT</name>
<dbReference type="Pfam" id="PF00593">
    <property type="entry name" value="TonB_dep_Rec_b-barrel"/>
    <property type="match status" value="1"/>
</dbReference>
<dbReference type="PANTHER" id="PTHR32552:SF68">
    <property type="entry name" value="FERRICHROME OUTER MEMBRANE TRANSPORTER_PHAGE RECEPTOR"/>
    <property type="match status" value="1"/>
</dbReference>
<dbReference type="Gene3D" id="2.170.130.10">
    <property type="entry name" value="TonB-dependent receptor, plug domain"/>
    <property type="match status" value="1"/>
</dbReference>